<keyword evidence="2" id="KW-1185">Reference proteome</keyword>
<evidence type="ECO:0000313" key="1">
    <source>
        <dbReference type="EMBL" id="GBP43814.1"/>
    </source>
</evidence>
<reference evidence="1 2" key="1">
    <citation type="journal article" date="2019" name="Commun. Biol.">
        <title>The bagworm genome reveals a unique fibroin gene that provides high tensile strength.</title>
        <authorList>
            <person name="Kono N."/>
            <person name="Nakamura H."/>
            <person name="Ohtoshi R."/>
            <person name="Tomita M."/>
            <person name="Numata K."/>
            <person name="Arakawa K."/>
        </authorList>
    </citation>
    <scope>NUCLEOTIDE SEQUENCE [LARGE SCALE GENOMIC DNA]</scope>
</reference>
<organism evidence="1 2">
    <name type="scientific">Eumeta variegata</name>
    <name type="common">Bagworm moth</name>
    <name type="synonym">Eumeta japonica</name>
    <dbReference type="NCBI Taxonomy" id="151549"/>
    <lineage>
        <taxon>Eukaryota</taxon>
        <taxon>Metazoa</taxon>
        <taxon>Ecdysozoa</taxon>
        <taxon>Arthropoda</taxon>
        <taxon>Hexapoda</taxon>
        <taxon>Insecta</taxon>
        <taxon>Pterygota</taxon>
        <taxon>Neoptera</taxon>
        <taxon>Endopterygota</taxon>
        <taxon>Lepidoptera</taxon>
        <taxon>Glossata</taxon>
        <taxon>Ditrysia</taxon>
        <taxon>Tineoidea</taxon>
        <taxon>Psychidae</taxon>
        <taxon>Oiketicinae</taxon>
        <taxon>Eumeta</taxon>
    </lineage>
</organism>
<gene>
    <name evidence="1" type="ORF">EVAR_82245_1</name>
</gene>
<accession>A0A4C1W0Y3</accession>
<evidence type="ECO:0000313" key="2">
    <source>
        <dbReference type="Proteomes" id="UP000299102"/>
    </source>
</evidence>
<proteinExistence type="predicted"/>
<dbReference type="EMBL" id="BGZK01000443">
    <property type="protein sequence ID" value="GBP43814.1"/>
    <property type="molecule type" value="Genomic_DNA"/>
</dbReference>
<dbReference type="Proteomes" id="UP000299102">
    <property type="component" value="Unassembled WGS sequence"/>
</dbReference>
<comment type="caution">
    <text evidence="1">The sequence shown here is derived from an EMBL/GenBank/DDBJ whole genome shotgun (WGS) entry which is preliminary data.</text>
</comment>
<name>A0A4C1W0Y3_EUMVA</name>
<dbReference type="AlphaFoldDB" id="A0A4C1W0Y3"/>
<sequence length="129" mass="14928">MANLPKYRATSKHVGLTIRVRYDTVPYLRYIVNRGRFTSLCILRRAGPDILSCAIEVYNQGFTLRRVENDLCGSYTDQKSLQYLNRISDRGVWRWRGEWGDGGESGVMEEIVGRRRRKWRGGQGSKALK</sequence>
<protein>
    <submittedName>
        <fullName evidence="1">Uncharacterized protein</fullName>
    </submittedName>
</protein>